<feature type="region of interest" description="Disordered" evidence="1">
    <location>
        <begin position="321"/>
        <end position="374"/>
    </location>
</feature>
<sequence length="589" mass="66714">MEEFGYRFNDYGELRHISTGEPFNFYERQNDHNYNQQRYDALGELVTEYVYDIMEKELKLERVYIPEDARKEDPQSFIFMSPGALTNSDKLMLLIHGAGVVRAGQWTRKLIINENLEKGSQIPYIRRAFEKGFEVIVFNTNLNQVTINGKLEDVKDNQTPEDHGIYIWRHFVQKAAARNIAIVAHSYGGIVTFTLAKQFLEDFKERVFSIVFTDSVHAFKRSEWPADVKQLIKERAVNFAASYVPINVLLNTADSEDCCSVSAGTEEHERTSYTSIDMAFKYIQENYDSWTRDKTMATHNFLPLPEDLSPFQPSNRWNKVEAAEAVKPDEEEREEKKEPKEDVTNNQSDLTMDDNNQTEKSETQAQGVQNQIEESNREAELEIKKGIVVALEEVGIVETNKSKVTGEADSLEMESNRDEVKMEAAEYDALETKRDDAVETKRDEIEGMKGNDILVTETGKDNSVETETKMADIMDTDQAKIETEIPGYTSEEGERDKSVETDKGKGNYGLSSDEGLKQSEPESPGLESANDKSVETDKGRSGDKLFSDEGLKKSEPESPGLESANAMVPEMQASIDLEEKTPSGIKSEL</sequence>
<dbReference type="GO" id="GO:0005634">
    <property type="term" value="C:nucleus"/>
    <property type="evidence" value="ECO:0007669"/>
    <property type="project" value="TreeGrafter"/>
</dbReference>
<feature type="domain" description="Arb2" evidence="2">
    <location>
        <begin position="1"/>
        <end position="245"/>
    </location>
</feature>
<feature type="compositionally biased region" description="Polar residues" evidence="1">
    <location>
        <begin position="344"/>
        <end position="355"/>
    </location>
</feature>
<feature type="compositionally biased region" description="Basic and acidic residues" evidence="1">
    <location>
        <begin position="577"/>
        <end position="589"/>
    </location>
</feature>
<feature type="compositionally biased region" description="Basic and acidic residues" evidence="1">
    <location>
        <begin position="529"/>
        <end position="556"/>
    </location>
</feature>
<keyword evidence="4" id="KW-1185">Reference proteome</keyword>
<protein>
    <recommendedName>
        <fullName evidence="2">Arb2 domain-containing protein</fullName>
    </recommendedName>
</protein>
<dbReference type="InterPro" id="IPR029058">
    <property type="entry name" value="AB_hydrolase_fold"/>
</dbReference>
<name>A0A2T7NF53_POMCA</name>
<evidence type="ECO:0000313" key="4">
    <source>
        <dbReference type="Proteomes" id="UP000245119"/>
    </source>
</evidence>
<reference evidence="3 4" key="1">
    <citation type="submission" date="2018-04" db="EMBL/GenBank/DDBJ databases">
        <title>The genome of golden apple snail Pomacea canaliculata provides insight into stress tolerance and invasive adaptation.</title>
        <authorList>
            <person name="Liu C."/>
            <person name="Liu B."/>
            <person name="Ren Y."/>
            <person name="Zhang Y."/>
            <person name="Wang H."/>
            <person name="Li S."/>
            <person name="Jiang F."/>
            <person name="Yin L."/>
            <person name="Zhang G."/>
            <person name="Qian W."/>
            <person name="Fan W."/>
        </authorList>
    </citation>
    <scope>NUCLEOTIDE SEQUENCE [LARGE SCALE GENOMIC DNA]</scope>
    <source>
        <strain evidence="3">SZHN2017</strain>
        <tissue evidence="3">Muscle</tissue>
    </source>
</reference>
<feature type="compositionally biased region" description="Polar residues" evidence="1">
    <location>
        <begin position="363"/>
        <end position="373"/>
    </location>
</feature>
<dbReference type="GO" id="GO:0031048">
    <property type="term" value="P:regulatory ncRNA-mediated heterochromatin formation"/>
    <property type="evidence" value="ECO:0007669"/>
    <property type="project" value="TreeGrafter"/>
</dbReference>
<feature type="compositionally biased region" description="Basic and acidic residues" evidence="1">
    <location>
        <begin position="431"/>
        <end position="449"/>
    </location>
</feature>
<dbReference type="EMBL" id="PZQS01000013">
    <property type="protein sequence ID" value="PVD19817.1"/>
    <property type="molecule type" value="Genomic_DNA"/>
</dbReference>
<organism evidence="3 4">
    <name type="scientific">Pomacea canaliculata</name>
    <name type="common">Golden apple snail</name>
    <dbReference type="NCBI Taxonomy" id="400727"/>
    <lineage>
        <taxon>Eukaryota</taxon>
        <taxon>Metazoa</taxon>
        <taxon>Spiralia</taxon>
        <taxon>Lophotrochozoa</taxon>
        <taxon>Mollusca</taxon>
        <taxon>Gastropoda</taxon>
        <taxon>Caenogastropoda</taxon>
        <taxon>Architaenioglossa</taxon>
        <taxon>Ampullarioidea</taxon>
        <taxon>Ampullariidae</taxon>
        <taxon>Pomacea</taxon>
    </lineage>
</organism>
<feature type="compositionally biased region" description="Basic and acidic residues" evidence="1">
    <location>
        <begin position="321"/>
        <end position="343"/>
    </location>
</feature>
<dbReference type="Gene3D" id="3.40.50.1820">
    <property type="entry name" value="alpha/beta hydrolase"/>
    <property type="match status" value="1"/>
</dbReference>
<evidence type="ECO:0000256" key="1">
    <source>
        <dbReference type="SAM" id="MobiDB-lite"/>
    </source>
</evidence>
<feature type="compositionally biased region" description="Basic and acidic residues" evidence="1">
    <location>
        <begin position="492"/>
        <end position="505"/>
    </location>
</feature>
<dbReference type="STRING" id="400727.A0A2T7NF53"/>
<dbReference type="Proteomes" id="UP000245119">
    <property type="component" value="Linkage Group LG13"/>
</dbReference>
<evidence type="ECO:0000313" key="3">
    <source>
        <dbReference type="EMBL" id="PVD19817.1"/>
    </source>
</evidence>
<dbReference type="AlphaFoldDB" id="A0A2T7NF53"/>
<feature type="compositionally biased region" description="Basic and acidic residues" evidence="1">
    <location>
        <begin position="458"/>
        <end position="483"/>
    </location>
</feature>
<accession>A0A2T7NF53</accession>
<dbReference type="InterPro" id="IPR048263">
    <property type="entry name" value="Arb2"/>
</dbReference>
<proteinExistence type="predicted"/>
<dbReference type="GO" id="GO:0035197">
    <property type="term" value="F:siRNA binding"/>
    <property type="evidence" value="ECO:0007669"/>
    <property type="project" value="TreeGrafter"/>
</dbReference>
<dbReference type="Pfam" id="PF22749">
    <property type="entry name" value="Arb2"/>
    <property type="match status" value="1"/>
</dbReference>
<dbReference type="OrthoDB" id="421951at2759"/>
<dbReference type="PANTHER" id="PTHR21357:SF4">
    <property type="entry name" value="FAM172 FAMILY PROTEIN HOMOLOG CG10038"/>
    <property type="match status" value="1"/>
</dbReference>
<dbReference type="PANTHER" id="PTHR21357">
    <property type="entry name" value="FAM172 FAMILY PROTEIN HOMOLOG CG10038"/>
    <property type="match status" value="1"/>
</dbReference>
<comment type="caution">
    <text evidence="3">The sequence shown here is derived from an EMBL/GenBank/DDBJ whole genome shotgun (WGS) entry which is preliminary data.</text>
</comment>
<dbReference type="InterPro" id="IPR053858">
    <property type="entry name" value="Arb2_dom"/>
</dbReference>
<dbReference type="SUPFAM" id="SSF53474">
    <property type="entry name" value="alpha/beta-Hydrolases"/>
    <property type="match status" value="1"/>
</dbReference>
<evidence type="ECO:0000259" key="2">
    <source>
        <dbReference type="Pfam" id="PF22749"/>
    </source>
</evidence>
<gene>
    <name evidence="3" type="ORF">C0Q70_20308</name>
</gene>
<feature type="region of interest" description="Disordered" evidence="1">
    <location>
        <begin position="431"/>
        <end position="589"/>
    </location>
</feature>